<dbReference type="Gene3D" id="3.50.50.60">
    <property type="entry name" value="FAD/NAD(P)-binding domain"/>
    <property type="match status" value="1"/>
</dbReference>
<dbReference type="EMBL" id="KV951668">
    <property type="protein sequence ID" value="PIO24619.1"/>
    <property type="molecule type" value="Genomic_DNA"/>
</dbReference>
<dbReference type="InterPro" id="IPR020946">
    <property type="entry name" value="Flavin_mOase-like"/>
</dbReference>
<feature type="non-terminal residue" evidence="5">
    <location>
        <position position="1"/>
    </location>
</feature>
<dbReference type="OrthoDB" id="66881at2759"/>
<evidence type="ECO:0000256" key="1">
    <source>
        <dbReference type="ARBA" id="ARBA00009183"/>
    </source>
</evidence>
<sequence length="117" mass="13806">EQKTPFWVRQSLLLRKPDTPPPPEVEDGRSSIYESVVTNTSKEMMCYSDFPIPEGYPNFLHNTKMMEYYKQYAERFGLLKYIQFNFSSCLFPATSFVTWFNKALKMYLSVGAYIVQR</sequence>
<keyword evidence="6" id="KW-1185">Reference proteome</keyword>
<evidence type="ECO:0000313" key="5">
    <source>
        <dbReference type="EMBL" id="PIO24619.1"/>
    </source>
</evidence>
<dbReference type="InterPro" id="IPR050346">
    <property type="entry name" value="FMO-like"/>
</dbReference>
<dbReference type="Proteomes" id="UP000228934">
    <property type="component" value="Unassembled WGS sequence"/>
</dbReference>
<comment type="similarity">
    <text evidence="1">Belongs to the FMO family.</text>
</comment>
<evidence type="ECO:0000256" key="4">
    <source>
        <dbReference type="ARBA" id="ARBA00023002"/>
    </source>
</evidence>
<proteinExistence type="inferred from homology"/>
<gene>
    <name evidence="5" type="ORF">AB205_0097930</name>
</gene>
<dbReference type="GO" id="GO:0050661">
    <property type="term" value="F:NADP binding"/>
    <property type="evidence" value="ECO:0007669"/>
    <property type="project" value="InterPro"/>
</dbReference>
<keyword evidence="2" id="KW-0285">Flavoprotein</keyword>
<protein>
    <submittedName>
        <fullName evidence="5">Uncharacterized protein</fullName>
    </submittedName>
</protein>
<dbReference type="PANTHER" id="PTHR23023">
    <property type="entry name" value="DIMETHYLANILINE MONOOXYGENASE"/>
    <property type="match status" value="1"/>
</dbReference>
<dbReference type="InterPro" id="IPR036188">
    <property type="entry name" value="FAD/NAD-bd_sf"/>
</dbReference>
<dbReference type="GO" id="GO:0004499">
    <property type="term" value="F:N,N-dimethylaniline monooxygenase activity"/>
    <property type="evidence" value="ECO:0007669"/>
    <property type="project" value="InterPro"/>
</dbReference>
<keyword evidence="4" id="KW-0560">Oxidoreductase</keyword>
<accession>A0A2G9R9V4</accession>
<evidence type="ECO:0000256" key="3">
    <source>
        <dbReference type="ARBA" id="ARBA00022827"/>
    </source>
</evidence>
<evidence type="ECO:0000256" key="2">
    <source>
        <dbReference type="ARBA" id="ARBA00022630"/>
    </source>
</evidence>
<evidence type="ECO:0000313" key="6">
    <source>
        <dbReference type="Proteomes" id="UP000228934"/>
    </source>
</evidence>
<name>A0A2G9R9V4_AQUCT</name>
<dbReference type="SUPFAM" id="SSF51905">
    <property type="entry name" value="FAD/NAD(P)-binding domain"/>
    <property type="match status" value="1"/>
</dbReference>
<dbReference type="AlphaFoldDB" id="A0A2G9R9V4"/>
<dbReference type="Pfam" id="PF00743">
    <property type="entry name" value="FMO-like"/>
    <property type="match status" value="1"/>
</dbReference>
<dbReference type="GO" id="GO:0050660">
    <property type="term" value="F:flavin adenine dinucleotide binding"/>
    <property type="evidence" value="ECO:0007669"/>
    <property type="project" value="InterPro"/>
</dbReference>
<reference evidence="6" key="1">
    <citation type="journal article" date="2017" name="Nat. Commun.">
        <title>The North American bullfrog draft genome provides insight into hormonal regulation of long noncoding RNA.</title>
        <authorList>
            <person name="Hammond S.A."/>
            <person name="Warren R.L."/>
            <person name="Vandervalk B.P."/>
            <person name="Kucuk E."/>
            <person name="Khan H."/>
            <person name="Gibb E.A."/>
            <person name="Pandoh P."/>
            <person name="Kirk H."/>
            <person name="Zhao Y."/>
            <person name="Jones M."/>
            <person name="Mungall A.J."/>
            <person name="Coope R."/>
            <person name="Pleasance S."/>
            <person name="Moore R.A."/>
            <person name="Holt R.A."/>
            <person name="Round J.M."/>
            <person name="Ohora S."/>
            <person name="Walle B.V."/>
            <person name="Veldhoen N."/>
            <person name="Helbing C.C."/>
            <person name="Birol I."/>
        </authorList>
    </citation>
    <scope>NUCLEOTIDE SEQUENCE [LARGE SCALE GENOMIC DNA]</scope>
</reference>
<organism evidence="5 6">
    <name type="scientific">Aquarana catesbeiana</name>
    <name type="common">American bullfrog</name>
    <name type="synonym">Rana catesbeiana</name>
    <dbReference type="NCBI Taxonomy" id="8400"/>
    <lineage>
        <taxon>Eukaryota</taxon>
        <taxon>Metazoa</taxon>
        <taxon>Chordata</taxon>
        <taxon>Craniata</taxon>
        <taxon>Vertebrata</taxon>
        <taxon>Euteleostomi</taxon>
        <taxon>Amphibia</taxon>
        <taxon>Batrachia</taxon>
        <taxon>Anura</taxon>
        <taxon>Neobatrachia</taxon>
        <taxon>Ranoidea</taxon>
        <taxon>Ranidae</taxon>
        <taxon>Aquarana</taxon>
    </lineage>
</organism>
<keyword evidence="3" id="KW-0274">FAD</keyword>